<dbReference type="PANTHER" id="PTHR21621">
    <property type="entry name" value="RIBOSOMAL PROTEIN S6 MODIFICATION PROTEIN"/>
    <property type="match status" value="1"/>
</dbReference>
<dbReference type="GO" id="GO:0016874">
    <property type="term" value="F:ligase activity"/>
    <property type="evidence" value="ECO:0007669"/>
    <property type="project" value="UniProtKB-KW"/>
</dbReference>
<evidence type="ECO:0000313" key="4">
    <source>
        <dbReference type="Proteomes" id="UP000640786"/>
    </source>
</evidence>
<protein>
    <submittedName>
        <fullName evidence="3">Alpha-L-glutamate ligase</fullName>
    </submittedName>
</protein>
<dbReference type="PROSITE" id="PS50975">
    <property type="entry name" value="ATP_GRASP"/>
    <property type="match status" value="1"/>
</dbReference>
<gene>
    <name evidence="3" type="ORF">H9650_17905</name>
</gene>
<feature type="domain" description="ATP-grasp" evidence="2">
    <location>
        <begin position="100"/>
        <end position="309"/>
    </location>
</feature>
<dbReference type="Gene3D" id="3.30.470.20">
    <property type="entry name" value="ATP-grasp fold, B domain"/>
    <property type="match status" value="1"/>
</dbReference>
<keyword evidence="1" id="KW-0547">Nucleotide-binding</keyword>
<keyword evidence="1" id="KW-0067">ATP-binding</keyword>
<dbReference type="InterPro" id="IPR013651">
    <property type="entry name" value="ATP-grasp_RimK-type"/>
</dbReference>
<dbReference type="Pfam" id="PF08443">
    <property type="entry name" value="RimK"/>
    <property type="match status" value="1"/>
</dbReference>
<dbReference type="SUPFAM" id="SSF56059">
    <property type="entry name" value="Glutathione synthetase ATP-binding domain-like"/>
    <property type="match status" value="1"/>
</dbReference>
<dbReference type="InterPro" id="IPR011761">
    <property type="entry name" value="ATP-grasp"/>
</dbReference>
<dbReference type="EMBL" id="JACSQO010000012">
    <property type="protein sequence ID" value="MBD7945981.1"/>
    <property type="molecule type" value="Genomic_DNA"/>
</dbReference>
<comment type="caution">
    <text evidence="3">The sequence shown here is derived from an EMBL/GenBank/DDBJ whole genome shotgun (WGS) entry which is preliminary data.</text>
</comment>
<reference evidence="3 4" key="1">
    <citation type="submission" date="2020-08" db="EMBL/GenBank/DDBJ databases">
        <title>A Genomic Blueprint of the Chicken Gut Microbiome.</title>
        <authorList>
            <person name="Gilroy R."/>
            <person name="Ravi A."/>
            <person name="Getino M."/>
            <person name="Pursley I."/>
            <person name="Horton D.L."/>
            <person name="Alikhan N.-F."/>
            <person name="Baker D."/>
            <person name="Gharbi K."/>
            <person name="Hall N."/>
            <person name="Watson M."/>
            <person name="Adriaenssens E.M."/>
            <person name="Foster-Nyarko E."/>
            <person name="Jarju S."/>
            <person name="Secka A."/>
            <person name="Antonio M."/>
            <person name="Oren A."/>
            <person name="Chaudhuri R."/>
            <person name="La Ragione R.M."/>
            <person name="Hildebrand F."/>
            <person name="Pallen M.J."/>
        </authorList>
    </citation>
    <scope>NUCLEOTIDE SEQUENCE [LARGE SCALE GENOMIC DNA]</scope>
    <source>
        <strain evidence="3 4">Sa2BUA9</strain>
    </source>
</reference>
<organism evidence="3 4">
    <name type="scientific">Psychrobacillus faecigallinarum</name>
    <dbReference type="NCBI Taxonomy" id="2762235"/>
    <lineage>
        <taxon>Bacteria</taxon>
        <taxon>Bacillati</taxon>
        <taxon>Bacillota</taxon>
        <taxon>Bacilli</taxon>
        <taxon>Bacillales</taxon>
        <taxon>Bacillaceae</taxon>
        <taxon>Psychrobacillus</taxon>
    </lineage>
</organism>
<evidence type="ECO:0000259" key="2">
    <source>
        <dbReference type="PROSITE" id="PS50975"/>
    </source>
</evidence>
<keyword evidence="3" id="KW-0436">Ligase</keyword>
<name>A0ABR8RDZ9_9BACI</name>
<dbReference type="Proteomes" id="UP000640786">
    <property type="component" value="Unassembled WGS sequence"/>
</dbReference>
<keyword evidence="4" id="KW-1185">Reference proteome</keyword>
<evidence type="ECO:0000256" key="1">
    <source>
        <dbReference type="PROSITE-ProRule" id="PRU00409"/>
    </source>
</evidence>
<dbReference type="RefSeq" id="WP_191697834.1">
    <property type="nucleotide sequence ID" value="NZ_JACSQO010000012.1"/>
</dbReference>
<proteinExistence type="predicted"/>
<sequence length="315" mass="35267">MSKIYIIHENDEWTIHLTKRLEELELPYETWHLDKGIVDLTIEPPNGVFYNRMSASSHTRGHRYAPELAGGVLTWLEHHGRTVFNGTKALNLELSKINQYTALEASGIRTPKTIAAVGKEHIVSAAEKLGKVPFITKHNRAGKGLGVQLFQTIDALKEYVYGSLFEDPVDGITLVQEYIQSPESYITRAEFVGGKYLYAVRVDTSEGFELCPADSCQIGDAFCPVGEEPEVKPKFEIKENLDEGWIARYEAFLQANNIDVAGIEFIRDSNGEVYTYDVNTNTNYNADAEEKAGKYGMLELAKFLGATLESLKAFN</sequence>
<accession>A0ABR8RDZ9</accession>
<evidence type="ECO:0000313" key="3">
    <source>
        <dbReference type="EMBL" id="MBD7945981.1"/>
    </source>
</evidence>
<dbReference type="PANTHER" id="PTHR21621:SF0">
    <property type="entry name" value="BETA-CITRYLGLUTAMATE SYNTHASE B-RELATED"/>
    <property type="match status" value="1"/>
</dbReference>